<organism evidence="1 2">
    <name type="scientific">Trichinella murrelli</name>
    <dbReference type="NCBI Taxonomy" id="144512"/>
    <lineage>
        <taxon>Eukaryota</taxon>
        <taxon>Metazoa</taxon>
        <taxon>Ecdysozoa</taxon>
        <taxon>Nematoda</taxon>
        <taxon>Enoplea</taxon>
        <taxon>Dorylaimia</taxon>
        <taxon>Trichinellida</taxon>
        <taxon>Trichinellidae</taxon>
        <taxon>Trichinella</taxon>
    </lineage>
</organism>
<evidence type="ECO:0000313" key="1">
    <source>
        <dbReference type="EMBL" id="KRX29516.1"/>
    </source>
</evidence>
<dbReference type="OrthoDB" id="10454761at2759"/>
<comment type="caution">
    <text evidence="1">The sequence shown here is derived from an EMBL/GenBank/DDBJ whole genome shotgun (WGS) entry which is preliminary data.</text>
</comment>
<keyword evidence="2" id="KW-1185">Reference proteome</keyword>
<dbReference type="Proteomes" id="UP000055048">
    <property type="component" value="Unassembled WGS sequence"/>
</dbReference>
<accession>A0A0V0SS12</accession>
<gene>
    <name evidence="1" type="ORF">T05_8626</name>
</gene>
<evidence type="ECO:0000313" key="2">
    <source>
        <dbReference type="Proteomes" id="UP000055048"/>
    </source>
</evidence>
<name>A0A0V0SS12_9BILA</name>
<dbReference type="EMBL" id="JYDJ01003221">
    <property type="protein sequence ID" value="KRX29516.1"/>
    <property type="molecule type" value="Genomic_DNA"/>
</dbReference>
<protein>
    <submittedName>
        <fullName evidence="1">Uncharacterized protein</fullName>
    </submittedName>
</protein>
<reference evidence="1 2" key="1">
    <citation type="submission" date="2015-01" db="EMBL/GenBank/DDBJ databases">
        <title>Evolution of Trichinella species and genotypes.</title>
        <authorList>
            <person name="Korhonen P.K."/>
            <person name="Edoardo P."/>
            <person name="Giuseppe L.R."/>
            <person name="Gasser R.B."/>
        </authorList>
    </citation>
    <scope>NUCLEOTIDE SEQUENCE [LARGE SCALE GENOMIC DNA]</scope>
    <source>
        <strain evidence="1">ISS417</strain>
    </source>
</reference>
<dbReference type="AlphaFoldDB" id="A0A0V0SS12"/>
<proteinExistence type="predicted"/>
<sequence length="61" mass="7229">MYLPRRYPTVEKRHQVALRHPCPASQLRHLFRALFDDLAFTLTQRSSQRTGSLNKYRTTTP</sequence>